<evidence type="ECO:0000256" key="6">
    <source>
        <dbReference type="SAM" id="MobiDB-lite"/>
    </source>
</evidence>
<keyword evidence="9" id="KW-1185">Reference proteome</keyword>
<dbReference type="GO" id="GO:0015658">
    <property type="term" value="F:branched-chain amino acid transmembrane transporter activity"/>
    <property type="evidence" value="ECO:0007669"/>
    <property type="project" value="InterPro"/>
</dbReference>
<proteinExistence type="predicted"/>
<comment type="caution">
    <text evidence="8">The sequence shown here is derived from an EMBL/GenBank/DDBJ whole genome shotgun (WGS) entry which is preliminary data.</text>
</comment>
<feature type="transmembrane region" description="Helical" evidence="7">
    <location>
        <begin position="354"/>
        <end position="372"/>
    </location>
</feature>
<keyword evidence="4 7" id="KW-1133">Transmembrane helix</keyword>
<evidence type="ECO:0000256" key="7">
    <source>
        <dbReference type="SAM" id="Phobius"/>
    </source>
</evidence>
<dbReference type="EMBL" id="SMUV01000074">
    <property type="protein sequence ID" value="TDK41230.1"/>
    <property type="molecule type" value="Genomic_DNA"/>
</dbReference>
<organism evidence="8 9">
    <name type="scientific">Antarcticimicrobium luteum</name>
    <dbReference type="NCBI Taxonomy" id="2547397"/>
    <lineage>
        <taxon>Bacteria</taxon>
        <taxon>Pseudomonadati</taxon>
        <taxon>Pseudomonadota</taxon>
        <taxon>Alphaproteobacteria</taxon>
        <taxon>Rhodobacterales</taxon>
        <taxon>Paracoccaceae</taxon>
        <taxon>Antarcticimicrobium</taxon>
    </lineage>
</organism>
<dbReference type="GO" id="GO:0005886">
    <property type="term" value="C:plasma membrane"/>
    <property type="evidence" value="ECO:0007669"/>
    <property type="project" value="UniProtKB-SubCell"/>
</dbReference>
<keyword evidence="3 7" id="KW-0812">Transmembrane</keyword>
<evidence type="ECO:0000256" key="3">
    <source>
        <dbReference type="ARBA" id="ARBA00022692"/>
    </source>
</evidence>
<dbReference type="Pfam" id="PF02653">
    <property type="entry name" value="BPD_transp_2"/>
    <property type="match status" value="1"/>
</dbReference>
<dbReference type="InterPro" id="IPR001851">
    <property type="entry name" value="ABC_transp_permease"/>
</dbReference>
<sequence length="406" mass="44664">MLGLNKKDATLLIVVAALTLCAPFILNPFPTGSAMAQFNAGYPDLMQRFIIFGIFAIGFNILFGLTGYLSFGHAAFLGVGSYSAVWIFKLFTYNVIPAITLSVVVAAIFSLFIGFVSLRRSGIYFSILTLAFAQMSFALAYSVLSNPKFNLTNGETGLQVYADDPQWFHRDSLPDLPHLFGLSMRSTYSLELGAWRFDFNAGYYLCAVILMIVFYLAIRIFRSPFGMMLRAVKSNQQRMNYTGLNTRPYTLAAFVISGMYAGLAGGLMAAMDPLAGAERMQWTASGEVVLMTILGGTGTLIGPVLGAGFIKYFENIFSKINDTVLHNWFAFLPDGIEDFVVFIVHPFIGKGWHLTLGLLFMLVVIFLPGGLVEGGQRIGRLLKGKKKAPDSEDPEHHPKETPHVAE</sequence>
<keyword evidence="5 7" id="KW-0472">Membrane</keyword>
<dbReference type="AlphaFoldDB" id="A0A4R5UQA2"/>
<name>A0A4R5UQA2_9RHOB</name>
<feature type="transmembrane region" description="Helical" evidence="7">
    <location>
        <begin position="123"/>
        <end position="144"/>
    </location>
</feature>
<keyword evidence="2" id="KW-1003">Cell membrane</keyword>
<feature type="transmembrane region" description="Helical" evidence="7">
    <location>
        <begin position="248"/>
        <end position="268"/>
    </location>
</feature>
<feature type="transmembrane region" description="Helical" evidence="7">
    <location>
        <begin position="94"/>
        <end position="116"/>
    </location>
</feature>
<reference evidence="8 9" key="1">
    <citation type="submission" date="2019-03" db="EMBL/GenBank/DDBJ databases">
        <title>Ruegeria lutea sp. nov., a novel strain, isolated from marine sediment, the Masan Bay, South Korea.</title>
        <authorList>
            <person name="Kim J."/>
            <person name="Kim D.-Y."/>
            <person name="Lee S.-S."/>
        </authorList>
    </citation>
    <scope>NUCLEOTIDE SEQUENCE [LARGE SCALE GENOMIC DNA]</scope>
    <source>
        <strain evidence="8 9">318-1</strain>
    </source>
</reference>
<comment type="subcellular location">
    <subcellularLocation>
        <location evidence="1">Cell membrane</location>
        <topology evidence="1">Multi-pass membrane protein</topology>
    </subcellularLocation>
</comment>
<evidence type="ECO:0000256" key="2">
    <source>
        <dbReference type="ARBA" id="ARBA00022475"/>
    </source>
</evidence>
<dbReference type="Proteomes" id="UP000295301">
    <property type="component" value="Unassembled WGS sequence"/>
</dbReference>
<dbReference type="PANTHER" id="PTHR30482">
    <property type="entry name" value="HIGH-AFFINITY BRANCHED-CHAIN AMINO ACID TRANSPORT SYSTEM PERMEASE"/>
    <property type="match status" value="1"/>
</dbReference>
<protein>
    <submittedName>
        <fullName evidence="8">Branched-chain amino acid ABC transporter permease</fullName>
    </submittedName>
</protein>
<evidence type="ECO:0000313" key="9">
    <source>
        <dbReference type="Proteomes" id="UP000295301"/>
    </source>
</evidence>
<feature type="compositionally biased region" description="Basic and acidic residues" evidence="6">
    <location>
        <begin position="387"/>
        <end position="406"/>
    </location>
</feature>
<evidence type="ECO:0000313" key="8">
    <source>
        <dbReference type="EMBL" id="TDK41230.1"/>
    </source>
</evidence>
<dbReference type="CDD" id="cd06581">
    <property type="entry name" value="TM_PBP1_LivM_like"/>
    <property type="match status" value="1"/>
</dbReference>
<evidence type="ECO:0000256" key="4">
    <source>
        <dbReference type="ARBA" id="ARBA00022989"/>
    </source>
</evidence>
<feature type="transmembrane region" description="Helical" evidence="7">
    <location>
        <begin position="325"/>
        <end position="348"/>
    </location>
</feature>
<dbReference type="PANTHER" id="PTHR30482:SF17">
    <property type="entry name" value="ABC TRANSPORTER ATP-BINDING PROTEIN"/>
    <property type="match status" value="1"/>
</dbReference>
<feature type="transmembrane region" description="Helical" evidence="7">
    <location>
        <begin position="288"/>
        <end position="313"/>
    </location>
</feature>
<dbReference type="InterPro" id="IPR043428">
    <property type="entry name" value="LivM-like"/>
</dbReference>
<accession>A0A4R5UQA2</accession>
<gene>
    <name evidence="8" type="ORF">E1832_21305</name>
</gene>
<evidence type="ECO:0000256" key="5">
    <source>
        <dbReference type="ARBA" id="ARBA00023136"/>
    </source>
</evidence>
<evidence type="ECO:0000256" key="1">
    <source>
        <dbReference type="ARBA" id="ARBA00004651"/>
    </source>
</evidence>
<feature type="transmembrane region" description="Helical" evidence="7">
    <location>
        <begin position="201"/>
        <end position="221"/>
    </location>
</feature>
<dbReference type="OrthoDB" id="9804361at2"/>
<dbReference type="RefSeq" id="WP_133361798.1">
    <property type="nucleotide sequence ID" value="NZ_SMUV01000074.1"/>
</dbReference>
<feature type="transmembrane region" description="Helical" evidence="7">
    <location>
        <begin position="45"/>
        <end position="63"/>
    </location>
</feature>
<feature type="region of interest" description="Disordered" evidence="6">
    <location>
        <begin position="383"/>
        <end position="406"/>
    </location>
</feature>